<gene>
    <name evidence="4" type="ORF">GBAR_LOCUS8156</name>
</gene>
<sequence>MSADEKGDADGEDNEEELLLPPNLIWKLALLVHNSGVTVSTSREAQRFKIIVHPHGKGALEAYHVNFRDFQIKLYDQTYRLPDPYEYFDHVGSYFVQENCLLLEVHFTSEAQIRRCLDGIEGAGLVEKVNNALRALIGARQAILFKLKLVVCSSIDQKFRYVSHENANYAYELVYTQNPAFTTVHIRDKDAYRQIKNSYDELLKLFPGFFGGTTEGNLEIAESLTEISASVESNVSAEDSDIDDKELAKIAEKVLPKRWQVIGLHLGLHQPQLDRLEIDNKGNVLTTIIKMLGEAKTCFKPSEFRKVLSVALYQSHQHDLALAVNPSLKVQKMPSKVSYEEECPKLCLVHGELRFYDKGLAEKFLSQIFWSNMKDRVVPLIGERLTPYSIQTGPVDFGSLNINVTLLSFTGCLRLAVDISSNAFVSDVETSLKAVGYKESLLVDFNINGVHVTPENCYSLYMEALNSSMLQLYQSLPVASGEKGHRAQGKVKKFRRVLNSQSPPSSIVEAIKRNDSSAVSSFLSQGVKPNDCIDGHAPLHTASVLGKHEIVGILVENGAIVDIRTATEEHYTPLHLAAHSGHFATVKTLVNLGAEVDSRSRNGRTPLRLAAAEGYANIAEFLLSKSADPNAQDSVAATPLHAAAGLNRKSAVEVLIDRGADITIPDNEGSTPIHEAIKTGDIDLLKLVLSRNPSVVNELNFKAVEPPLTAACKMQNVEVIEFLLTEVRARSDIENKDHLTPLALACILENM</sequence>
<dbReference type="InterPro" id="IPR002110">
    <property type="entry name" value="Ankyrin_rpt"/>
</dbReference>
<feature type="repeat" description="ANK" evidence="3">
    <location>
        <begin position="602"/>
        <end position="634"/>
    </location>
</feature>
<feature type="repeat" description="ANK" evidence="3">
    <location>
        <begin position="668"/>
        <end position="695"/>
    </location>
</feature>
<evidence type="ECO:0000313" key="5">
    <source>
        <dbReference type="Proteomes" id="UP001174909"/>
    </source>
</evidence>
<dbReference type="Gene3D" id="1.10.533.10">
    <property type="entry name" value="Death Domain, Fas"/>
    <property type="match status" value="1"/>
</dbReference>
<feature type="repeat" description="ANK" evidence="3">
    <location>
        <begin position="635"/>
        <end position="667"/>
    </location>
</feature>
<organism evidence="4 5">
    <name type="scientific">Geodia barretti</name>
    <name type="common">Barrett's horny sponge</name>
    <dbReference type="NCBI Taxonomy" id="519541"/>
    <lineage>
        <taxon>Eukaryota</taxon>
        <taxon>Metazoa</taxon>
        <taxon>Porifera</taxon>
        <taxon>Demospongiae</taxon>
        <taxon>Heteroscleromorpha</taxon>
        <taxon>Tetractinellida</taxon>
        <taxon>Astrophorina</taxon>
        <taxon>Geodiidae</taxon>
        <taxon>Geodia</taxon>
    </lineage>
</organism>
<reference evidence="4" key="1">
    <citation type="submission" date="2023-03" db="EMBL/GenBank/DDBJ databases">
        <authorList>
            <person name="Steffen K."/>
            <person name="Cardenas P."/>
        </authorList>
    </citation>
    <scope>NUCLEOTIDE SEQUENCE</scope>
</reference>
<dbReference type="PANTHER" id="PTHR24171:SF9">
    <property type="entry name" value="ANKYRIN REPEAT DOMAIN-CONTAINING PROTEIN 39"/>
    <property type="match status" value="1"/>
</dbReference>
<dbReference type="PROSITE" id="PS50088">
    <property type="entry name" value="ANK_REPEAT"/>
    <property type="match status" value="5"/>
</dbReference>
<dbReference type="PANTHER" id="PTHR24171">
    <property type="entry name" value="ANKYRIN REPEAT DOMAIN-CONTAINING PROTEIN 39-RELATED"/>
    <property type="match status" value="1"/>
</dbReference>
<dbReference type="PROSITE" id="PS50297">
    <property type="entry name" value="ANK_REP_REGION"/>
    <property type="match status" value="5"/>
</dbReference>
<dbReference type="SMART" id="SM00248">
    <property type="entry name" value="ANK"/>
    <property type="match status" value="6"/>
</dbReference>
<keyword evidence="1" id="KW-0677">Repeat</keyword>
<dbReference type="Gene3D" id="1.25.40.20">
    <property type="entry name" value="Ankyrin repeat-containing domain"/>
    <property type="match status" value="3"/>
</dbReference>
<dbReference type="AlphaFoldDB" id="A0AA35WD16"/>
<evidence type="ECO:0000256" key="3">
    <source>
        <dbReference type="PROSITE-ProRule" id="PRU00023"/>
    </source>
</evidence>
<keyword evidence="2 3" id="KW-0040">ANK repeat</keyword>
<evidence type="ECO:0000256" key="2">
    <source>
        <dbReference type="ARBA" id="ARBA00023043"/>
    </source>
</evidence>
<comment type="caution">
    <text evidence="4">The sequence shown here is derived from an EMBL/GenBank/DDBJ whole genome shotgun (WGS) entry which is preliminary data.</text>
</comment>
<dbReference type="EMBL" id="CASHTH010001215">
    <property type="protein sequence ID" value="CAI8012761.1"/>
    <property type="molecule type" value="Genomic_DNA"/>
</dbReference>
<feature type="repeat" description="ANK" evidence="3">
    <location>
        <begin position="569"/>
        <end position="601"/>
    </location>
</feature>
<name>A0AA35WD16_GEOBA</name>
<dbReference type="InterPro" id="IPR011029">
    <property type="entry name" value="DEATH-like_dom_sf"/>
</dbReference>
<dbReference type="InterPro" id="IPR036770">
    <property type="entry name" value="Ankyrin_rpt-contain_sf"/>
</dbReference>
<dbReference type="SUPFAM" id="SSF47986">
    <property type="entry name" value="DEATH domain"/>
    <property type="match status" value="1"/>
</dbReference>
<proteinExistence type="predicted"/>
<evidence type="ECO:0000256" key="1">
    <source>
        <dbReference type="ARBA" id="ARBA00022737"/>
    </source>
</evidence>
<keyword evidence="5" id="KW-1185">Reference proteome</keyword>
<dbReference type="SUPFAM" id="SSF48403">
    <property type="entry name" value="Ankyrin repeat"/>
    <property type="match status" value="1"/>
</dbReference>
<dbReference type="Pfam" id="PF12796">
    <property type="entry name" value="Ank_2"/>
    <property type="match status" value="2"/>
</dbReference>
<feature type="repeat" description="ANK" evidence="3">
    <location>
        <begin position="534"/>
        <end position="566"/>
    </location>
</feature>
<dbReference type="PRINTS" id="PR01415">
    <property type="entry name" value="ANKYRIN"/>
</dbReference>
<dbReference type="Proteomes" id="UP001174909">
    <property type="component" value="Unassembled WGS sequence"/>
</dbReference>
<accession>A0AA35WD16</accession>
<dbReference type="CDD" id="cd01670">
    <property type="entry name" value="Death"/>
    <property type="match status" value="1"/>
</dbReference>
<protein>
    <submittedName>
        <fullName evidence="4">Alpha-latrocrustotoxin-Lt1a</fullName>
    </submittedName>
</protein>
<evidence type="ECO:0000313" key="4">
    <source>
        <dbReference type="EMBL" id="CAI8012761.1"/>
    </source>
</evidence>